<keyword evidence="17" id="KW-1185">Reference proteome</keyword>
<keyword evidence="2" id="KW-0479">Metal-binding</keyword>
<dbReference type="GO" id="GO:0046872">
    <property type="term" value="F:metal ion binding"/>
    <property type="evidence" value="ECO:0007669"/>
    <property type="project" value="UniProtKB-KW"/>
</dbReference>
<evidence type="ECO:0000256" key="9">
    <source>
        <dbReference type="ARBA" id="ARBA00034617"/>
    </source>
</evidence>
<dbReference type="STRING" id="1855912.LuPra_03926"/>
<evidence type="ECO:0000256" key="2">
    <source>
        <dbReference type="ARBA" id="ARBA00022723"/>
    </source>
</evidence>
<dbReference type="PANTHER" id="PTHR13710:SF105">
    <property type="entry name" value="ATP-DEPENDENT DNA HELICASE Q1"/>
    <property type="match status" value="1"/>
</dbReference>
<evidence type="ECO:0000256" key="12">
    <source>
        <dbReference type="ARBA" id="ARBA00044550"/>
    </source>
</evidence>
<feature type="region of interest" description="Disordered" evidence="13">
    <location>
        <begin position="1"/>
        <end position="26"/>
    </location>
</feature>
<dbReference type="InterPro" id="IPR001650">
    <property type="entry name" value="Helicase_C-like"/>
</dbReference>
<evidence type="ECO:0000256" key="11">
    <source>
        <dbReference type="ARBA" id="ARBA00044535"/>
    </source>
</evidence>
<dbReference type="GO" id="GO:0005524">
    <property type="term" value="F:ATP binding"/>
    <property type="evidence" value="ECO:0007669"/>
    <property type="project" value="UniProtKB-KW"/>
</dbReference>
<dbReference type="CDD" id="cd17920">
    <property type="entry name" value="DEXHc_RecQ"/>
    <property type="match status" value="1"/>
</dbReference>
<dbReference type="GO" id="GO:0030894">
    <property type="term" value="C:replisome"/>
    <property type="evidence" value="ECO:0007669"/>
    <property type="project" value="TreeGrafter"/>
</dbReference>
<evidence type="ECO:0000313" key="17">
    <source>
        <dbReference type="Proteomes" id="UP000076079"/>
    </source>
</evidence>
<feature type="domain" description="Helicase ATP-binding" evidence="14">
    <location>
        <begin position="50"/>
        <end position="218"/>
    </location>
</feature>
<comment type="similarity">
    <text evidence="1">Belongs to the helicase family. RecQ subfamily.</text>
</comment>
<dbReference type="PATRIC" id="fig|1813736.3.peg.4147"/>
<evidence type="ECO:0000259" key="15">
    <source>
        <dbReference type="PROSITE" id="PS51194"/>
    </source>
</evidence>
<evidence type="ECO:0000256" key="4">
    <source>
        <dbReference type="ARBA" id="ARBA00022801"/>
    </source>
</evidence>
<dbReference type="SMART" id="SM00490">
    <property type="entry name" value="HELICc"/>
    <property type="match status" value="1"/>
</dbReference>
<dbReference type="InterPro" id="IPR004589">
    <property type="entry name" value="DNA_helicase_ATP-dep_RecQ"/>
</dbReference>
<evidence type="ECO:0000256" key="5">
    <source>
        <dbReference type="ARBA" id="ARBA00022806"/>
    </source>
</evidence>
<evidence type="ECO:0000256" key="3">
    <source>
        <dbReference type="ARBA" id="ARBA00022741"/>
    </source>
</evidence>
<dbReference type="GO" id="GO:0006281">
    <property type="term" value="P:DNA repair"/>
    <property type="evidence" value="ECO:0007669"/>
    <property type="project" value="TreeGrafter"/>
</dbReference>
<dbReference type="PANTHER" id="PTHR13710">
    <property type="entry name" value="DNA HELICASE RECQ FAMILY MEMBER"/>
    <property type="match status" value="1"/>
</dbReference>
<dbReference type="AlphaFoldDB" id="A0A143PPQ1"/>
<sequence>MSTRPRVPGETPSPDHDVPMKSRASGARVSRVIRHVFGLAGLRPGQQAVIDAVLAKRHTLAIMPTGAGKSLCYQVPAMLMPGMTVVVSPLIALMRDQCDKLSALGLEAVQVNSAIPSGDVQRARAMIGRRAVEFVFTTPEQLAATELRQLLAGAAVDLVVIDEAHCISQWGHDFRPAYLDALSGLRALGSPTVLALTATATPEVIADIERQLDLGPLRVINTGAHRPNLSYQVRPVSSDADKQRQLVDIVRATTGSTVVYAATVRHVDALQALFREEGIAATSYHGRRRAVERGESQDAFMGGAVPIIIATNAFGMGIDKPDIRTVVHYDLPASLDVYYQESGRAGRDGEAADCILLFQRRDRGLQRFFMAGRYPTHDDFLALIEGLRSATRSNAMTVDAIRSAMPSVAASKLRVMLAALKQDGLVRERRGARYELRPQLWTASIEPLVSAYEQRRQRDQTKLEQMVVYAQTALCRTRVLLEALGETVEWSQCGTCDNCRGLSIRAEAVAEGAA</sequence>
<dbReference type="Gene3D" id="3.40.50.300">
    <property type="entry name" value="P-loop containing nucleotide triphosphate hydrolases"/>
    <property type="match status" value="2"/>
</dbReference>
<dbReference type="GO" id="GO:0003677">
    <property type="term" value="F:DNA binding"/>
    <property type="evidence" value="ECO:0007669"/>
    <property type="project" value="UniProtKB-KW"/>
</dbReference>
<evidence type="ECO:0000256" key="1">
    <source>
        <dbReference type="ARBA" id="ARBA00005446"/>
    </source>
</evidence>
<dbReference type="Pfam" id="PF16124">
    <property type="entry name" value="RecQ_Zn_bind"/>
    <property type="match status" value="1"/>
</dbReference>
<dbReference type="GO" id="GO:0043590">
    <property type="term" value="C:bacterial nucleoid"/>
    <property type="evidence" value="ECO:0007669"/>
    <property type="project" value="TreeGrafter"/>
</dbReference>
<evidence type="ECO:0000313" key="16">
    <source>
        <dbReference type="EMBL" id="AMY10687.1"/>
    </source>
</evidence>
<evidence type="ECO:0000256" key="10">
    <source>
        <dbReference type="ARBA" id="ARBA00034808"/>
    </source>
</evidence>
<evidence type="ECO:0000259" key="14">
    <source>
        <dbReference type="PROSITE" id="PS51192"/>
    </source>
</evidence>
<dbReference type="GO" id="GO:0016787">
    <property type="term" value="F:hydrolase activity"/>
    <property type="evidence" value="ECO:0007669"/>
    <property type="project" value="UniProtKB-KW"/>
</dbReference>
<accession>A0A143PPQ1</accession>
<keyword evidence="6" id="KW-0067">ATP-binding</keyword>
<keyword evidence="8" id="KW-0413">Isomerase</keyword>
<dbReference type="NCBIfam" id="TIGR00614">
    <property type="entry name" value="recQ_fam"/>
    <property type="match status" value="1"/>
</dbReference>
<dbReference type="Pfam" id="PF00270">
    <property type="entry name" value="DEAD"/>
    <property type="match status" value="1"/>
</dbReference>
<dbReference type="InterPro" id="IPR011545">
    <property type="entry name" value="DEAD/DEAH_box_helicase_dom"/>
</dbReference>
<evidence type="ECO:0000256" key="7">
    <source>
        <dbReference type="ARBA" id="ARBA00023125"/>
    </source>
</evidence>
<dbReference type="InterPro" id="IPR027417">
    <property type="entry name" value="P-loop_NTPase"/>
</dbReference>
<dbReference type="InterPro" id="IPR014001">
    <property type="entry name" value="Helicase_ATP-bd"/>
</dbReference>
<protein>
    <recommendedName>
        <fullName evidence="11">ATP-dependent DNA helicase RecQ</fullName>
        <ecNumber evidence="10">5.6.2.4</ecNumber>
    </recommendedName>
    <alternativeName>
        <fullName evidence="12">DNA 3'-5' helicase RecQ</fullName>
    </alternativeName>
</protein>
<dbReference type="Pfam" id="PF00271">
    <property type="entry name" value="Helicase_C"/>
    <property type="match status" value="1"/>
</dbReference>
<proteinExistence type="inferred from homology"/>
<evidence type="ECO:0000256" key="8">
    <source>
        <dbReference type="ARBA" id="ARBA00023235"/>
    </source>
</evidence>
<keyword evidence="3" id="KW-0547">Nucleotide-binding</keyword>
<evidence type="ECO:0000256" key="6">
    <source>
        <dbReference type="ARBA" id="ARBA00022840"/>
    </source>
</evidence>
<reference evidence="17" key="2">
    <citation type="submission" date="2016-04" db="EMBL/GenBank/DDBJ databases">
        <title>First Complete Genome Sequence of a Subdivision 6 Acidobacterium.</title>
        <authorList>
            <person name="Huang S."/>
            <person name="Vieira S."/>
            <person name="Bunk B."/>
            <person name="Riedel T."/>
            <person name="Sproeer C."/>
            <person name="Overmann J."/>
        </authorList>
    </citation>
    <scope>NUCLEOTIDE SEQUENCE [LARGE SCALE GENOMIC DNA]</scope>
    <source>
        <strain evidence="17">DSM 100886 HEG_-6_39</strain>
    </source>
</reference>
<dbReference type="GO" id="GO:0006310">
    <property type="term" value="P:DNA recombination"/>
    <property type="evidence" value="ECO:0007669"/>
    <property type="project" value="InterPro"/>
</dbReference>
<name>A0A143PPQ1_LUTPR</name>
<organism evidence="16 17">
    <name type="scientific">Luteitalea pratensis</name>
    <dbReference type="NCBI Taxonomy" id="1855912"/>
    <lineage>
        <taxon>Bacteria</taxon>
        <taxon>Pseudomonadati</taxon>
        <taxon>Acidobacteriota</taxon>
        <taxon>Vicinamibacteria</taxon>
        <taxon>Vicinamibacterales</taxon>
        <taxon>Vicinamibacteraceae</taxon>
        <taxon>Luteitalea</taxon>
    </lineage>
</organism>
<gene>
    <name evidence="16" type="primary">recQ_2</name>
    <name evidence="16" type="ORF">LuPra_03926</name>
</gene>
<evidence type="ECO:0000256" key="13">
    <source>
        <dbReference type="SAM" id="MobiDB-lite"/>
    </source>
</evidence>
<dbReference type="OrthoDB" id="9763310at2"/>
<comment type="catalytic activity">
    <reaction evidence="9">
        <text>Couples ATP hydrolysis with the unwinding of duplex DNA by translocating in the 3'-5' direction.</text>
        <dbReference type="EC" id="5.6.2.4"/>
    </reaction>
</comment>
<dbReference type="EC" id="5.6.2.4" evidence="10"/>
<reference evidence="16 17" key="1">
    <citation type="journal article" date="2016" name="Genome Announc.">
        <title>First Complete Genome Sequence of a Subdivision 6 Acidobacterium Strain.</title>
        <authorList>
            <person name="Huang S."/>
            <person name="Vieira S."/>
            <person name="Bunk B."/>
            <person name="Riedel T."/>
            <person name="Sproer C."/>
            <person name="Overmann J."/>
        </authorList>
    </citation>
    <scope>NUCLEOTIDE SEQUENCE [LARGE SCALE GENOMIC DNA]</scope>
    <source>
        <strain evidence="17">DSM 100886 HEG_-6_39</strain>
    </source>
</reference>
<dbReference type="GO" id="GO:0005737">
    <property type="term" value="C:cytoplasm"/>
    <property type="evidence" value="ECO:0007669"/>
    <property type="project" value="TreeGrafter"/>
</dbReference>
<dbReference type="PROSITE" id="PS51192">
    <property type="entry name" value="HELICASE_ATP_BIND_1"/>
    <property type="match status" value="1"/>
</dbReference>
<dbReference type="GO" id="GO:0043138">
    <property type="term" value="F:3'-5' DNA helicase activity"/>
    <property type="evidence" value="ECO:0007669"/>
    <property type="project" value="UniProtKB-EC"/>
</dbReference>
<dbReference type="Proteomes" id="UP000076079">
    <property type="component" value="Chromosome"/>
</dbReference>
<keyword evidence="7" id="KW-0238">DNA-binding</keyword>
<dbReference type="EMBL" id="CP015136">
    <property type="protein sequence ID" value="AMY10687.1"/>
    <property type="molecule type" value="Genomic_DNA"/>
</dbReference>
<dbReference type="InterPro" id="IPR032284">
    <property type="entry name" value="RecQ_Zn-bd"/>
</dbReference>
<dbReference type="GO" id="GO:0009378">
    <property type="term" value="F:four-way junction helicase activity"/>
    <property type="evidence" value="ECO:0007669"/>
    <property type="project" value="TreeGrafter"/>
</dbReference>
<dbReference type="KEGG" id="abac:LuPra_03926"/>
<dbReference type="SUPFAM" id="SSF52540">
    <property type="entry name" value="P-loop containing nucleoside triphosphate hydrolases"/>
    <property type="match status" value="1"/>
</dbReference>
<keyword evidence="5 16" id="KW-0347">Helicase</keyword>
<dbReference type="SMART" id="SM00487">
    <property type="entry name" value="DEXDc"/>
    <property type="match status" value="1"/>
</dbReference>
<feature type="domain" description="Helicase C-terminal" evidence="15">
    <location>
        <begin position="245"/>
        <end position="409"/>
    </location>
</feature>
<keyword evidence="4 16" id="KW-0378">Hydrolase</keyword>
<dbReference type="PROSITE" id="PS51194">
    <property type="entry name" value="HELICASE_CTER"/>
    <property type="match status" value="1"/>
</dbReference>